<reference evidence="1" key="2">
    <citation type="submission" date="2022-01" db="EMBL/GenBank/DDBJ databases">
        <authorList>
            <person name="Yamashiro T."/>
            <person name="Shiraishi A."/>
            <person name="Satake H."/>
            <person name="Nakayama K."/>
        </authorList>
    </citation>
    <scope>NUCLEOTIDE SEQUENCE</scope>
</reference>
<dbReference type="EMBL" id="BQNB010013860">
    <property type="protein sequence ID" value="GJT21091.1"/>
    <property type="molecule type" value="Genomic_DNA"/>
</dbReference>
<reference evidence="1" key="1">
    <citation type="journal article" date="2022" name="Int. J. Mol. Sci.">
        <title>Draft Genome of Tanacetum Coccineum: Genomic Comparison of Closely Related Tanacetum-Family Plants.</title>
        <authorList>
            <person name="Yamashiro T."/>
            <person name="Shiraishi A."/>
            <person name="Nakayama K."/>
            <person name="Satake H."/>
        </authorList>
    </citation>
    <scope>NUCLEOTIDE SEQUENCE</scope>
</reference>
<gene>
    <name evidence="1" type="ORF">Tco_0891028</name>
</gene>
<evidence type="ECO:0000313" key="2">
    <source>
        <dbReference type="Proteomes" id="UP001151760"/>
    </source>
</evidence>
<evidence type="ECO:0000313" key="1">
    <source>
        <dbReference type="EMBL" id="GJT21091.1"/>
    </source>
</evidence>
<sequence>MARSVHLDELAEVVKSTLIKDQMLMYLDRVVAEDVKLAKQLKIICFDLTKNCNERGALIEELEKLKGLVDTPQSAAFLNDIQRRDVEKATSLLIMVKETQLRTCEKENEYAKLWYKKYEECKYDKILYDKAYTNMQHQIERLQAQLGDIKGKSSSTQCASNNLDPLSQKLEDENVSLEFQVLNYAKENAYLKTTYKNFFDSINVTQA</sequence>
<proteinExistence type="predicted"/>
<organism evidence="1 2">
    <name type="scientific">Tanacetum coccineum</name>
    <dbReference type="NCBI Taxonomy" id="301880"/>
    <lineage>
        <taxon>Eukaryota</taxon>
        <taxon>Viridiplantae</taxon>
        <taxon>Streptophyta</taxon>
        <taxon>Embryophyta</taxon>
        <taxon>Tracheophyta</taxon>
        <taxon>Spermatophyta</taxon>
        <taxon>Magnoliopsida</taxon>
        <taxon>eudicotyledons</taxon>
        <taxon>Gunneridae</taxon>
        <taxon>Pentapetalae</taxon>
        <taxon>asterids</taxon>
        <taxon>campanulids</taxon>
        <taxon>Asterales</taxon>
        <taxon>Asteraceae</taxon>
        <taxon>Asteroideae</taxon>
        <taxon>Anthemideae</taxon>
        <taxon>Anthemidinae</taxon>
        <taxon>Tanacetum</taxon>
    </lineage>
</organism>
<keyword evidence="2" id="KW-1185">Reference proteome</keyword>
<protein>
    <submittedName>
        <fullName evidence="1">Uncharacterized protein</fullName>
    </submittedName>
</protein>
<name>A0ABQ5C544_9ASTR</name>
<dbReference type="Proteomes" id="UP001151760">
    <property type="component" value="Unassembled WGS sequence"/>
</dbReference>
<accession>A0ABQ5C544</accession>
<comment type="caution">
    <text evidence="1">The sequence shown here is derived from an EMBL/GenBank/DDBJ whole genome shotgun (WGS) entry which is preliminary data.</text>
</comment>